<organism evidence="1 2">
    <name type="scientific">Glossina pallidipes</name>
    <name type="common">Tsetse fly</name>
    <dbReference type="NCBI Taxonomy" id="7398"/>
    <lineage>
        <taxon>Eukaryota</taxon>
        <taxon>Metazoa</taxon>
        <taxon>Ecdysozoa</taxon>
        <taxon>Arthropoda</taxon>
        <taxon>Hexapoda</taxon>
        <taxon>Insecta</taxon>
        <taxon>Pterygota</taxon>
        <taxon>Neoptera</taxon>
        <taxon>Endopterygota</taxon>
        <taxon>Diptera</taxon>
        <taxon>Brachycera</taxon>
        <taxon>Muscomorpha</taxon>
        <taxon>Hippoboscoidea</taxon>
        <taxon>Glossinidae</taxon>
        <taxon>Glossina</taxon>
    </lineage>
</organism>
<sequence>MDGIHGDEDETVARLSTTSSVAGHKSIAVTSKYGTLANGLKQLPTSKTFIFSGTFFIYRHCEQSNPIQDSNKRCSRDLFSKPKAQKRQVHRGGGVIPPGLYPTNVKVLTTFTIRATFVIKFGAHRKGVFDKKLSQHGCSQGSNRLDYCIHICVLNCCDVSIQSSLCANIDFLFMNDE</sequence>
<dbReference type="EnsemblMetazoa" id="GPAI044103-RA">
    <property type="protein sequence ID" value="GPAI044103-PA"/>
    <property type="gene ID" value="GPAI044103"/>
</dbReference>
<accession>A0A1B0AFJ8</accession>
<protein>
    <submittedName>
        <fullName evidence="1">Uncharacterized protein</fullName>
    </submittedName>
</protein>
<evidence type="ECO:0000313" key="1">
    <source>
        <dbReference type="EnsemblMetazoa" id="GPAI044103-PA"/>
    </source>
</evidence>
<name>A0A1B0AFJ8_GLOPL</name>
<evidence type="ECO:0000313" key="2">
    <source>
        <dbReference type="Proteomes" id="UP000092445"/>
    </source>
</evidence>
<dbReference type="Proteomes" id="UP000092445">
    <property type="component" value="Unassembled WGS sequence"/>
</dbReference>
<reference evidence="2" key="1">
    <citation type="submission" date="2014-03" db="EMBL/GenBank/DDBJ databases">
        <authorList>
            <person name="Aksoy S."/>
            <person name="Warren W."/>
            <person name="Wilson R.K."/>
        </authorList>
    </citation>
    <scope>NUCLEOTIDE SEQUENCE [LARGE SCALE GENOMIC DNA]</scope>
    <source>
        <strain evidence="2">IAEA</strain>
    </source>
</reference>
<dbReference type="VEuPathDB" id="VectorBase:GPAI044103"/>
<keyword evidence="2" id="KW-1185">Reference proteome</keyword>
<proteinExistence type="predicted"/>
<reference evidence="1" key="2">
    <citation type="submission" date="2020-05" db="UniProtKB">
        <authorList>
            <consortium name="EnsemblMetazoa"/>
        </authorList>
    </citation>
    <scope>IDENTIFICATION</scope>
    <source>
        <strain evidence="1">IAEA</strain>
    </source>
</reference>
<dbReference type="AlphaFoldDB" id="A0A1B0AFJ8"/>